<evidence type="ECO:0000256" key="1">
    <source>
        <dbReference type="ARBA" id="ARBA00022630"/>
    </source>
</evidence>
<dbReference type="InterPro" id="IPR003680">
    <property type="entry name" value="Flavodoxin_fold"/>
</dbReference>
<comment type="function">
    <text evidence="6">Quinone reductase that provides resistance to thiol-specific stress caused by electrophilic quinones.</text>
</comment>
<dbReference type="PANTHER" id="PTHR43741">
    <property type="entry name" value="FMN-DEPENDENT NADH-AZOREDUCTASE 1"/>
    <property type="match status" value="1"/>
</dbReference>
<organism evidence="8 9">
    <name type="scientific">Mucilaginibacter lutimaris</name>
    <dbReference type="NCBI Taxonomy" id="931629"/>
    <lineage>
        <taxon>Bacteria</taxon>
        <taxon>Pseudomonadati</taxon>
        <taxon>Bacteroidota</taxon>
        <taxon>Sphingobacteriia</taxon>
        <taxon>Sphingobacteriales</taxon>
        <taxon>Sphingobacteriaceae</taxon>
        <taxon>Mucilaginibacter</taxon>
    </lineage>
</organism>
<evidence type="ECO:0000256" key="2">
    <source>
        <dbReference type="ARBA" id="ARBA00022643"/>
    </source>
</evidence>
<dbReference type="InterPro" id="IPR023048">
    <property type="entry name" value="NADH:quinone_OxRdtase_FMN_depd"/>
</dbReference>
<evidence type="ECO:0000313" key="8">
    <source>
        <dbReference type="EMBL" id="MFD0766539.1"/>
    </source>
</evidence>
<evidence type="ECO:0000256" key="3">
    <source>
        <dbReference type="ARBA" id="ARBA00023002"/>
    </source>
</evidence>
<keyword evidence="9" id="KW-1185">Reference proteome</keyword>
<comment type="caution">
    <text evidence="8">The sequence shown here is derived from an EMBL/GenBank/DDBJ whole genome shotgun (WGS) entry which is preliminary data.</text>
</comment>
<dbReference type="EC" id="1.6.5.-" evidence="6"/>
<feature type="binding site" evidence="6">
    <location>
        <begin position="16"/>
        <end position="18"/>
    </location>
    <ligand>
        <name>FMN</name>
        <dbReference type="ChEBI" id="CHEBI:58210"/>
    </ligand>
</feature>
<keyword evidence="2 6" id="KW-0288">FMN</keyword>
<comment type="caution">
    <text evidence="6">Lacks conserved residue(s) required for the propagation of feature annotation.</text>
</comment>
<evidence type="ECO:0000256" key="6">
    <source>
        <dbReference type="HAMAP-Rule" id="MF_01216"/>
    </source>
</evidence>
<reference evidence="9" key="1">
    <citation type="journal article" date="2019" name="Int. J. Syst. Evol. Microbiol.">
        <title>The Global Catalogue of Microorganisms (GCM) 10K type strain sequencing project: providing services to taxonomists for standard genome sequencing and annotation.</title>
        <authorList>
            <consortium name="The Broad Institute Genomics Platform"/>
            <consortium name="The Broad Institute Genome Sequencing Center for Infectious Disease"/>
            <person name="Wu L."/>
            <person name="Ma J."/>
        </authorList>
    </citation>
    <scope>NUCLEOTIDE SEQUENCE [LARGE SCALE GENOMIC DNA]</scope>
    <source>
        <strain evidence="9">CCUG 60742</strain>
    </source>
</reference>
<comment type="similarity">
    <text evidence="6">Belongs to the azoreductase type 1 family.</text>
</comment>
<accession>A0ABW2ZK91</accession>
<evidence type="ECO:0000313" key="9">
    <source>
        <dbReference type="Proteomes" id="UP001597073"/>
    </source>
</evidence>
<keyword evidence="3 6" id="KW-0560">Oxidoreductase</keyword>
<dbReference type="Proteomes" id="UP001597073">
    <property type="component" value="Unassembled WGS sequence"/>
</dbReference>
<dbReference type="Gene3D" id="3.40.50.360">
    <property type="match status" value="1"/>
</dbReference>
<dbReference type="PANTHER" id="PTHR43741:SF4">
    <property type="entry name" value="FMN-DEPENDENT NADH:QUINONE OXIDOREDUCTASE"/>
    <property type="match status" value="1"/>
</dbReference>
<dbReference type="InterPro" id="IPR029039">
    <property type="entry name" value="Flavoprotein-like_sf"/>
</dbReference>
<dbReference type="Pfam" id="PF02525">
    <property type="entry name" value="Flavodoxin_2"/>
    <property type="match status" value="1"/>
</dbReference>
<sequence>MKKILHIITSPRGEASMSIKLGNAIVEKILAKYPGSTVKIKDIAKSLFPHLEEAHLTSFFTPAEHYTPENREAIKHSEEAVKEIHDADIIVVGAPLYNFSIPSTLKAWIDHIARAGITFKYDENGPQGLINGKKIYLAISSGAVYSDGPYKPADFVEPYLKFMLGFLGMTDISVSRIEGTMVPGIKDTAVEKGLESIAID</sequence>
<comment type="catalytic activity">
    <reaction evidence="6">
        <text>2 a quinone + NADH + H(+) = 2 a 1,4-benzosemiquinone + NAD(+)</text>
        <dbReference type="Rhea" id="RHEA:65952"/>
        <dbReference type="ChEBI" id="CHEBI:15378"/>
        <dbReference type="ChEBI" id="CHEBI:57540"/>
        <dbReference type="ChEBI" id="CHEBI:57945"/>
        <dbReference type="ChEBI" id="CHEBI:132124"/>
        <dbReference type="ChEBI" id="CHEBI:134225"/>
    </reaction>
</comment>
<evidence type="ECO:0000256" key="5">
    <source>
        <dbReference type="ARBA" id="ARBA00048542"/>
    </source>
</evidence>
<dbReference type="SUPFAM" id="SSF52218">
    <property type="entry name" value="Flavoproteins"/>
    <property type="match status" value="1"/>
</dbReference>
<evidence type="ECO:0000259" key="7">
    <source>
        <dbReference type="Pfam" id="PF02525"/>
    </source>
</evidence>
<proteinExistence type="inferred from homology"/>
<dbReference type="HAMAP" id="MF_01216">
    <property type="entry name" value="Azoreductase_type1"/>
    <property type="match status" value="1"/>
</dbReference>
<dbReference type="EMBL" id="JBHTIA010000012">
    <property type="protein sequence ID" value="MFD0766539.1"/>
    <property type="molecule type" value="Genomic_DNA"/>
</dbReference>
<comment type="function">
    <text evidence="6">Also exhibits azoreductase activity. Catalyzes the reductive cleavage of the azo bond in aromatic azo compounds to the corresponding amines.</text>
</comment>
<comment type="catalytic activity">
    <reaction evidence="5">
        <text>N,N-dimethyl-1,4-phenylenediamine + anthranilate + 2 NAD(+) = 2-(4-dimethylaminophenyl)diazenylbenzoate + 2 NADH + 2 H(+)</text>
        <dbReference type="Rhea" id="RHEA:55872"/>
        <dbReference type="ChEBI" id="CHEBI:15378"/>
        <dbReference type="ChEBI" id="CHEBI:15783"/>
        <dbReference type="ChEBI" id="CHEBI:16567"/>
        <dbReference type="ChEBI" id="CHEBI:57540"/>
        <dbReference type="ChEBI" id="CHEBI:57945"/>
        <dbReference type="ChEBI" id="CHEBI:71579"/>
        <dbReference type="EC" id="1.7.1.17"/>
    </reaction>
    <physiologicalReaction direction="right-to-left" evidence="5">
        <dbReference type="Rhea" id="RHEA:55874"/>
    </physiologicalReaction>
</comment>
<feature type="binding site" evidence="6">
    <location>
        <position position="10"/>
    </location>
    <ligand>
        <name>FMN</name>
        <dbReference type="ChEBI" id="CHEBI:58210"/>
    </ligand>
</feature>
<name>A0ABW2ZK91_9SPHI</name>
<dbReference type="InterPro" id="IPR050104">
    <property type="entry name" value="FMN-dep_NADH:Q_OxRdtase_AzoR1"/>
</dbReference>
<evidence type="ECO:0000256" key="4">
    <source>
        <dbReference type="ARBA" id="ARBA00023027"/>
    </source>
</evidence>
<keyword evidence="1 6" id="KW-0285">Flavoprotein</keyword>
<dbReference type="EC" id="1.7.1.17" evidence="6"/>
<keyword evidence="4 6" id="KW-0520">NAD</keyword>
<dbReference type="RefSeq" id="WP_377144573.1">
    <property type="nucleotide sequence ID" value="NZ_JBHTIA010000012.1"/>
</dbReference>
<comment type="cofactor">
    <cofactor evidence="6">
        <name>FMN</name>
        <dbReference type="ChEBI" id="CHEBI:58210"/>
    </cofactor>
    <text evidence="6">Binds 1 FMN per subunit.</text>
</comment>
<protein>
    <recommendedName>
        <fullName evidence="6">FMN dependent NADH:quinone oxidoreductase</fullName>
        <ecNumber evidence="6">1.6.5.-</ecNumber>
    </recommendedName>
    <alternativeName>
        <fullName evidence="6">Azo-dye reductase</fullName>
    </alternativeName>
    <alternativeName>
        <fullName evidence="6">FMN-dependent NADH-azo compound oxidoreductase</fullName>
    </alternativeName>
    <alternativeName>
        <fullName evidence="6">FMN-dependent NADH-azoreductase</fullName>
        <ecNumber evidence="6">1.7.1.17</ecNumber>
    </alternativeName>
</protein>
<comment type="subunit">
    <text evidence="6">Homodimer.</text>
</comment>
<feature type="domain" description="Flavodoxin-like fold" evidence="7">
    <location>
        <begin position="2"/>
        <end position="196"/>
    </location>
</feature>
<gene>
    <name evidence="6" type="primary">azoR</name>
    <name evidence="8" type="ORF">ACFQZI_16890</name>
</gene>